<name>A0A1C6SXM3_9ACTN</name>
<keyword evidence="2" id="KW-1133">Transmembrane helix</keyword>
<feature type="transmembrane region" description="Helical" evidence="2">
    <location>
        <begin position="140"/>
        <end position="159"/>
    </location>
</feature>
<proteinExistence type="predicted"/>
<dbReference type="AlphaFoldDB" id="A0A1C6SXM3"/>
<protein>
    <recommendedName>
        <fullName evidence="5">DUF4352 domain-containing protein</fullName>
    </recommendedName>
</protein>
<dbReference type="STRING" id="145854.GA0074692_3737"/>
<feature type="region of interest" description="Disordered" evidence="1">
    <location>
        <begin position="164"/>
        <end position="196"/>
    </location>
</feature>
<dbReference type="EMBL" id="FMHW01000002">
    <property type="protein sequence ID" value="SCL34072.1"/>
    <property type="molecule type" value="Genomic_DNA"/>
</dbReference>
<sequence>MPPGAAPKVRVNVAPASTPAPAYRIEVRNDGNAPVVTTVRQELPPGTSATTVTGGGRATPPVGRTGPAEITWRLTLPARSTTTVHTALTAVPDRLLTAPACAFASNGEQPYDCATATWRQVADPVAKDESTPLWQRPGSALVAGAVLLPALAGTGWWMLRRRRGRAGQTAGGRTVPDATGGPAAQGTLYPRPAVPPPAYRRRRPPVWLVVGVAVAALVGTVGAAAWTATTRVAAIDTDAKPTSGAWTGQGHAGPLGTPLREAAFEFTVYRMACAGSTDHRRCQATVGVRNLTSRQQVWHGELQRAYLPDGKWVNADEPATRAANQGRDVFAEPVAADQRMLVPLVFTVQGAQPPSQVELRSGVFSAGVRVDVP</sequence>
<evidence type="ECO:0000256" key="2">
    <source>
        <dbReference type="SAM" id="Phobius"/>
    </source>
</evidence>
<accession>A0A1C6SXM3</accession>
<keyword evidence="4" id="KW-1185">Reference proteome</keyword>
<dbReference type="Proteomes" id="UP000198959">
    <property type="component" value="Unassembled WGS sequence"/>
</dbReference>
<evidence type="ECO:0000313" key="4">
    <source>
        <dbReference type="Proteomes" id="UP000198959"/>
    </source>
</evidence>
<reference evidence="4" key="1">
    <citation type="submission" date="2016-06" db="EMBL/GenBank/DDBJ databases">
        <authorList>
            <person name="Varghese N."/>
            <person name="Submissions Spin"/>
        </authorList>
    </citation>
    <scope>NUCLEOTIDE SEQUENCE [LARGE SCALE GENOMIC DNA]</scope>
    <source>
        <strain evidence="4">DSM 43817</strain>
    </source>
</reference>
<keyword evidence="2" id="KW-0472">Membrane</keyword>
<gene>
    <name evidence="3" type="ORF">GA0074692_3737</name>
</gene>
<keyword evidence="2" id="KW-0812">Transmembrane</keyword>
<evidence type="ECO:0008006" key="5">
    <source>
        <dbReference type="Google" id="ProtNLM"/>
    </source>
</evidence>
<feature type="transmembrane region" description="Helical" evidence="2">
    <location>
        <begin position="206"/>
        <end position="226"/>
    </location>
</feature>
<feature type="region of interest" description="Disordered" evidence="1">
    <location>
        <begin position="44"/>
        <end position="63"/>
    </location>
</feature>
<organism evidence="3 4">
    <name type="scientific">Micromonospora pallida</name>
    <dbReference type="NCBI Taxonomy" id="145854"/>
    <lineage>
        <taxon>Bacteria</taxon>
        <taxon>Bacillati</taxon>
        <taxon>Actinomycetota</taxon>
        <taxon>Actinomycetes</taxon>
        <taxon>Micromonosporales</taxon>
        <taxon>Micromonosporaceae</taxon>
        <taxon>Micromonospora</taxon>
    </lineage>
</organism>
<evidence type="ECO:0000313" key="3">
    <source>
        <dbReference type="EMBL" id="SCL34072.1"/>
    </source>
</evidence>
<evidence type="ECO:0000256" key="1">
    <source>
        <dbReference type="SAM" id="MobiDB-lite"/>
    </source>
</evidence>